<dbReference type="EMBL" id="JAQAGZ010000021">
    <property type="protein sequence ID" value="MCZ8516144.1"/>
    <property type="molecule type" value="Genomic_DNA"/>
</dbReference>
<gene>
    <name evidence="1" type="ORF">O9H85_27850</name>
</gene>
<evidence type="ECO:0000313" key="2">
    <source>
        <dbReference type="Proteomes" id="UP001527882"/>
    </source>
</evidence>
<protein>
    <submittedName>
        <fullName evidence="1">Uncharacterized protein</fullName>
    </submittedName>
</protein>
<accession>A0ABT4QGZ4</accession>
<sequence>MEALAGNVPWSRIAIDCHKRFNRSSLAHFMDYLQKKDATPYWIEDVFQLADQSDFDVFRNR</sequence>
<keyword evidence="2" id="KW-1185">Reference proteome</keyword>
<evidence type="ECO:0000313" key="1">
    <source>
        <dbReference type="EMBL" id="MCZ8516144.1"/>
    </source>
</evidence>
<dbReference type="Proteomes" id="UP001527882">
    <property type="component" value="Unassembled WGS sequence"/>
</dbReference>
<reference evidence="1 2" key="1">
    <citation type="submission" date="2022-12" db="EMBL/GenBank/DDBJ databases">
        <title>Draft genome sequence of Paenibacillus sp. dW9.</title>
        <authorList>
            <person name="Choi E.-W."/>
            <person name="Kim D.-U."/>
        </authorList>
    </citation>
    <scope>NUCLEOTIDE SEQUENCE [LARGE SCALE GENOMIC DNA]</scope>
    <source>
        <strain evidence="2">dW9</strain>
    </source>
</reference>
<name>A0ABT4QGZ4_9BACL</name>
<organism evidence="1 2">
    <name type="scientific">Paenibacillus gyeongsangnamensis</name>
    <dbReference type="NCBI Taxonomy" id="3388067"/>
    <lineage>
        <taxon>Bacteria</taxon>
        <taxon>Bacillati</taxon>
        <taxon>Bacillota</taxon>
        <taxon>Bacilli</taxon>
        <taxon>Bacillales</taxon>
        <taxon>Paenibacillaceae</taxon>
        <taxon>Paenibacillus</taxon>
    </lineage>
</organism>
<comment type="caution">
    <text evidence="1">The sequence shown here is derived from an EMBL/GenBank/DDBJ whole genome shotgun (WGS) entry which is preliminary data.</text>
</comment>
<dbReference type="RefSeq" id="WP_269884672.1">
    <property type="nucleotide sequence ID" value="NZ_JAQAGZ010000021.1"/>
</dbReference>
<proteinExistence type="predicted"/>